<evidence type="ECO:0000256" key="1">
    <source>
        <dbReference type="SAM" id="SignalP"/>
    </source>
</evidence>
<evidence type="ECO:0000313" key="3">
    <source>
        <dbReference type="Proteomes" id="UP000198405"/>
    </source>
</evidence>
<evidence type="ECO:0008006" key="4">
    <source>
        <dbReference type="Google" id="ProtNLM"/>
    </source>
</evidence>
<reference evidence="3" key="1">
    <citation type="submission" date="2017-06" db="EMBL/GenBank/DDBJ databases">
        <authorList>
            <person name="Varghese N."/>
            <person name="Submissions S."/>
        </authorList>
    </citation>
    <scope>NUCLEOTIDE SEQUENCE [LARGE SCALE GENOMIC DNA]</scope>
    <source>
        <strain evidence="3">DSM 15668</strain>
    </source>
</reference>
<accession>A0A238Y0V4</accession>
<gene>
    <name evidence="2" type="ORF">SAMN06265340_1023</name>
</gene>
<dbReference type="Proteomes" id="UP000198405">
    <property type="component" value="Unassembled WGS sequence"/>
</dbReference>
<keyword evidence="1" id="KW-0732">Signal</keyword>
<feature type="signal peptide" evidence="1">
    <location>
        <begin position="1"/>
        <end position="21"/>
    </location>
</feature>
<keyword evidence="3" id="KW-1185">Reference proteome</keyword>
<dbReference type="EMBL" id="FZOB01000002">
    <property type="protein sequence ID" value="SNR64401.1"/>
    <property type="molecule type" value="Genomic_DNA"/>
</dbReference>
<dbReference type="AlphaFoldDB" id="A0A238Y0V4"/>
<dbReference type="OrthoDB" id="14491at2"/>
<organism evidence="2 3">
    <name type="scientific">Desulfurobacterium atlanticum</name>
    <dbReference type="NCBI Taxonomy" id="240169"/>
    <lineage>
        <taxon>Bacteria</taxon>
        <taxon>Pseudomonadati</taxon>
        <taxon>Aquificota</taxon>
        <taxon>Aquificia</taxon>
        <taxon>Desulfurobacteriales</taxon>
        <taxon>Desulfurobacteriaceae</taxon>
        <taxon>Desulfurobacterium</taxon>
    </lineage>
</organism>
<dbReference type="RefSeq" id="WP_089322358.1">
    <property type="nucleotide sequence ID" value="NZ_FZOB01000002.1"/>
</dbReference>
<evidence type="ECO:0000313" key="2">
    <source>
        <dbReference type="EMBL" id="SNR64401.1"/>
    </source>
</evidence>
<proteinExistence type="predicted"/>
<feature type="chain" id="PRO_5012037199" description="Outer membrane protein beta-barrel domain-containing protein" evidence="1">
    <location>
        <begin position="22"/>
        <end position="160"/>
    </location>
</feature>
<sequence length="160" mass="17460">MKKKVICLTVSLLLFSHLSYGAEQPAENSAKREPSKISFKLPGNQWRIGVDTIFAGKMKRSSEGAPKYLYGISAGGGIAFRYYITTKNELQTVHPYAEAGTTSLIYPYIGGGIEYGLPVEDDISGQKSAFSIGGGVYLFSKLYGAKTLFFPIISVSYSFK</sequence>
<protein>
    <recommendedName>
        <fullName evidence="4">Outer membrane protein beta-barrel domain-containing protein</fullName>
    </recommendedName>
</protein>
<name>A0A238Y0V4_9BACT</name>